<dbReference type="InterPro" id="IPR013783">
    <property type="entry name" value="Ig-like_fold"/>
</dbReference>
<evidence type="ECO:0000259" key="1">
    <source>
        <dbReference type="Pfam" id="PF18962"/>
    </source>
</evidence>
<evidence type="ECO:0000313" key="3">
    <source>
        <dbReference type="Proteomes" id="UP000678679"/>
    </source>
</evidence>
<protein>
    <submittedName>
        <fullName evidence="2">T9SS type A sorting domain-containing protein</fullName>
    </submittedName>
</protein>
<reference evidence="2 3" key="1">
    <citation type="submission" date="2021-05" db="EMBL/GenBank/DDBJ databases">
        <title>Comparative genomic studies on the polysaccharide-degrading batcterial strains of the Flammeovirga genus.</title>
        <authorList>
            <person name="Zewei F."/>
            <person name="Zheng Z."/>
            <person name="Yu L."/>
            <person name="Ruyue G."/>
            <person name="Yanhong M."/>
            <person name="Yuanyuan C."/>
            <person name="Jingyan G."/>
            <person name="Wenjun H."/>
        </authorList>
    </citation>
    <scope>NUCLEOTIDE SEQUENCE [LARGE SCALE GENOMIC DNA]</scope>
    <source>
        <strain evidence="2 3">NBRC:100898</strain>
    </source>
</reference>
<dbReference type="RefSeq" id="WP_066211169.1">
    <property type="nucleotide sequence ID" value="NZ_CP076132.1"/>
</dbReference>
<dbReference type="NCBIfam" id="TIGR04183">
    <property type="entry name" value="Por_Secre_tail"/>
    <property type="match status" value="1"/>
</dbReference>
<feature type="domain" description="Secretion system C-terminal sorting" evidence="1">
    <location>
        <begin position="145"/>
        <end position="210"/>
    </location>
</feature>
<name>A0AAX1N829_9BACT</name>
<dbReference type="AlphaFoldDB" id="A0AAX1N829"/>
<organism evidence="2 3">
    <name type="scientific">Flammeovirga yaeyamensis</name>
    <dbReference type="NCBI Taxonomy" id="367791"/>
    <lineage>
        <taxon>Bacteria</taxon>
        <taxon>Pseudomonadati</taxon>
        <taxon>Bacteroidota</taxon>
        <taxon>Cytophagia</taxon>
        <taxon>Cytophagales</taxon>
        <taxon>Flammeovirgaceae</taxon>
        <taxon>Flammeovirga</taxon>
    </lineage>
</organism>
<dbReference type="InterPro" id="IPR026444">
    <property type="entry name" value="Secre_tail"/>
</dbReference>
<dbReference type="EMBL" id="CP076132">
    <property type="protein sequence ID" value="QWG02058.1"/>
    <property type="molecule type" value="Genomic_DNA"/>
</dbReference>
<gene>
    <name evidence="2" type="ORF">KMW28_00285</name>
</gene>
<dbReference type="Gene3D" id="2.60.40.10">
    <property type="entry name" value="Immunoglobulins"/>
    <property type="match status" value="1"/>
</dbReference>
<proteinExistence type="predicted"/>
<dbReference type="KEGG" id="fya:KMW28_00285"/>
<dbReference type="Proteomes" id="UP000678679">
    <property type="component" value="Chromosome 1"/>
</dbReference>
<keyword evidence="3" id="KW-1185">Reference proteome</keyword>
<evidence type="ECO:0000313" key="2">
    <source>
        <dbReference type="EMBL" id="QWG02058.1"/>
    </source>
</evidence>
<sequence length="216" mass="24616">MKKFYFLFIITFNSFEVFCQDIFSGGESSDFGFIELVEGDDLPIDLAYFKANLVDNQVAIEWSTATEINNSHFVIEKSSDKTNWFELAVIEGNGNSNTTINYSYTDQNITHNTVYYRLKQVDFDGQFKYYQPAKVSFDVENLINVYPNPSTGVINIATNFLGSSETLSLYSSAGQELQIDRKTIISDNQLQLNLSHLESGVYFLKVNGFTKRIMIQ</sequence>
<accession>A0AAX1N829</accession>
<dbReference type="Pfam" id="PF18962">
    <property type="entry name" value="Por_Secre_tail"/>
    <property type="match status" value="1"/>
</dbReference>